<proteinExistence type="predicted"/>
<keyword evidence="2" id="KW-1185">Reference proteome</keyword>
<dbReference type="EMBL" id="JBBKZS010000005">
    <property type="protein sequence ID" value="MEJ8855592.1"/>
    <property type="molecule type" value="Genomic_DNA"/>
</dbReference>
<name>A0ABU8XA93_9BURK</name>
<protein>
    <recommendedName>
        <fullName evidence="3">Transporter</fullName>
    </recommendedName>
</protein>
<comment type="caution">
    <text evidence="1">The sequence shown here is derived from an EMBL/GenBank/DDBJ whole genome shotgun (WGS) entry which is preliminary data.</text>
</comment>
<dbReference type="RefSeq" id="WP_340335678.1">
    <property type="nucleotide sequence ID" value="NZ_JBBKZS010000005.1"/>
</dbReference>
<evidence type="ECO:0000313" key="1">
    <source>
        <dbReference type="EMBL" id="MEJ8855592.1"/>
    </source>
</evidence>
<gene>
    <name evidence="1" type="ORF">WKW79_13485</name>
</gene>
<dbReference type="Proteomes" id="UP001367030">
    <property type="component" value="Unassembled WGS sequence"/>
</dbReference>
<reference evidence="1 2" key="1">
    <citation type="submission" date="2024-03" db="EMBL/GenBank/DDBJ databases">
        <title>Novel species of the genus Variovorax.</title>
        <authorList>
            <person name="Liu Q."/>
            <person name="Xin Y.-H."/>
        </authorList>
    </citation>
    <scope>NUCLEOTIDE SEQUENCE [LARGE SCALE GENOMIC DNA]</scope>
    <source>
        <strain evidence="1 2">KACC 18901</strain>
    </source>
</reference>
<sequence length="170" mass="17449">MKPANAGMGVAGGELEVRATVVELDKAHRTLVLKGPKGKVVTLAVPAEVKNFDEVRVGDQLVLRYAAAVAAMLEPVAKSDGIRERVETSGGGTAPAGSLPAVGASNTVEVLAVVQAIDRKAGTATLRGVSRTVTVKIPEGMDTSKLKVGSEVRAVITEAAVLSVERAAKK</sequence>
<evidence type="ECO:0000313" key="2">
    <source>
        <dbReference type="Proteomes" id="UP001367030"/>
    </source>
</evidence>
<organism evidence="1 2">
    <name type="scientific">Variovorax robiniae</name>
    <dbReference type="NCBI Taxonomy" id="1836199"/>
    <lineage>
        <taxon>Bacteria</taxon>
        <taxon>Pseudomonadati</taxon>
        <taxon>Pseudomonadota</taxon>
        <taxon>Betaproteobacteria</taxon>
        <taxon>Burkholderiales</taxon>
        <taxon>Comamonadaceae</taxon>
        <taxon>Variovorax</taxon>
    </lineage>
</organism>
<accession>A0ABU8XA93</accession>
<evidence type="ECO:0008006" key="3">
    <source>
        <dbReference type="Google" id="ProtNLM"/>
    </source>
</evidence>